<proteinExistence type="predicted"/>
<evidence type="ECO:0000313" key="1">
    <source>
        <dbReference type="EMBL" id="BBH01919.1"/>
    </source>
</evidence>
<organism evidence="1">
    <name type="scientific">Prunus dulcis</name>
    <name type="common">Almond</name>
    <name type="synonym">Amygdalus dulcis</name>
    <dbReference type="NCBI Taxonomy" id="3755"/>
    <lineage>
        <taxon>Eukaryota</taxon>
        <taxon>Viridiplantae</taxon>
        <taxon>Streptophyta</taxon>
        <taxon>Embryophyta</taxon>
        <taxon>Tracheophyta</taxon>
        <taxon>Spermatophyta</taxon>
        <taxon>Magnoliopsida</taxon>
        <taxon>eudicotyledons</taxon>
        <taxon>Gunneridae</taxon>
        <taxon>Pentapetalae</taxon>
        <taxon>rosids</taxon>
        <taxon>fabids</taxon>
        <taxon>Rosales</taxon>
        <taxon>Rosaceae</taxon>
        <taxon>Amygdaloideae</taxon>
        <taxon>Amygdaleae</taxon>
        <taxon>Prunus</taxon>
    </lineage>
</organism>
<name>A0A4Y1RCG1_PRUDU</name>
<dbReference type="AlphaFoldDB" id="A0A4Y1RCG1"/>
<protein>
    <submittedName>
        <fullName evidence="1">F-box family protein-related protein</fullName>
    </submittedName>
</protein>
<gene>
    <name evidence="1" type="ORF">Prudu_012327</name>
</gene>
<accession>A0A4Y1RCG1</accession>
<sequence length="88" mass="10155">MAKIKECDLQWLLKSMIMATEVMTKFRKNLRTAGAGFVRLHSTTKFPVSFQRVAWRVNRNRYLVTGSNVLCHCEDSSRADAFGNLSKW</sequence>
<reference evidence="1" key="1">
    <citation type="journal article" date="2019" name="Science">
        <title>Mutation of a bHLH transcription factor allowed almond domestication.</title>
        <authorList>
            <person name="Sanchez-Perez R."/>
            <person name="Pavan S."/>
            <person name="Mazzeo R."/>
            <person name="Moldovan C."/>
            <person name="Aiese Cigliano R."/>
            <person name="Del Cueto J."/>
            <person name="Ricciardi F."/>
            <person name="Lotti C."/>
            <person name="Ricciardi L."/>
            <person name="Dicenta F."/>
            <person name="Lopez-Marques R.L."/>
            <person name="Lindberg Moller B."/>
        </authorList>
    </citation>
    <scope>NUCLEOTIDE SEQUENCE</scope>
</reference>
<dbReference type="EMBL" id="AP019300">
    <property type="protein sequence ID" value="BBH01919.1"/>
    <property type="molecule type" value="Genomic_DNA"/>
</dbReference>